<name>A0A0C2TC96_AMAMK</name>
<evidence type="ECO:0000313" key="1">
    <source>
        <dbReference type="EMBL" id="KIL64444.1"/>
    </source>
</evidence>
<dbReference type="InParanoid" id="A0A0C2TC96"/>
<proteinExistence type="predicted"/>
<keyword evidence="2" id="KW-1185">Reference proteome</keyword>
<evidence type="ECO:0000313" key="2">
    <source>
        <dbReference type="Proteomes" id="UP000054549"/>
    </source>
</evidence>
<dbReference type="AlphaFoldDB" id="A0A0C2TC96"/>
<dbReference type="HOGENOM" id="CLU_2512170_0_0_1"/>
<sequence length="85" mass="9208">MKTDTTHTYLDGVPPFMDWYCGLWKLPIARRPCPQGGATVCMGFGSCTVSIFSSPAIAVSGWAGHLFFGPTAVLTLTLDTVHSWQ</sequence>
<reference evidence="1 2" key="1">
    <citation type="submission" date="2014-04" db="EMBL/GenBank/DDBJ databases">
        <title>Evolutionary Origins and Diversification of the Mycorrhizal Mutualists.</title>
        <authorList>
            <consortium name="DOE Joint Genome Institute"/>
            <consortium name="Mycorrhizal Genomics Consortium"/>
            <person name="Kohler A."/>
            <person name="Kuo A."/>
            <person name="Nagy L.G."/>
            <person name="Floudas D."/>
            <person name="Copeland A."/>
            <person name="Barry K.W."/>
            <person name="Cichocki N."/>
            <person name="Veneault-Fourrey C."/>
            <person name="LaButti K."/>
            <person name="Lindquist E.A."/>
            <person name="Lipzen A."/>
            <person name="Lundell T."/>
            <person name="Morin E."/>
            <person name="Murat C."/>
            <person name="Riley R."/>
            <person name="Ohm R."/>
            <person name="Sun H."/>
            <person name="Tunlid A."/>
            <person name="Henrissat B."/>
            <person name="Grigoriev I.V."/>
            <person name="Hibbett D.S."/>
            <person name="Martin F."/>
        </authorList>
    </citation>
    <scope>NUCLEOTIDE SEQUENCE [LARGE SCALE GENOMIC DNA]</scope>
    <source>
        <strain evidence="1 2">Koide BX008</strain>
    </source>
</reference>
<gene>
    <name evidence="1" type="ORF">M378DRAFT_586924</name>
</gene>
<accession>A0A0C2TC96</accession>
<protein>
    <submittedName>
        <fullName evidence="1">Uncharacterized protein</fullName>
    </submittedName>
</protein>
<dbReference type="EMBL" id="KN818249">
    <property type="protein sequence ID" value="KIL64444.1"/>
    <property type="molecule type" value="Genomic_DNA"/>
</dbReference>
<dbReference type="OrthoDB" id="3251307at2759"/>
<organism evidence="1 2">
    <name type="scientific">Amanita muscaria (strain Koide BX008)</name>
    <dbReference type="NCBI Taxonomy" id="946122"/>
    <lineage>
        <taxon>Eukaryota</taxon>
        <taxon>Fungi</taxon>
        <taxon>Dikarya</taxon>
        <taxon>Basidiomycota</taxon>
        <taxon>Agaricomycotina</taxon>
        <taxon>Agaricomycetes</taxon>
        <taxon>Agaricomycetidae</taxon>
        <taxon>Agaricales</taxon>
        <taxon>Pluteineae</taxon>
        <taxon>Amanitaceae</taxon>
        <taxon>Amanita</taxon>
    </lineage>
</organism>
<dbReference type="Proteomes" id="UP000054549">
    <property type="component" value="Unassembled WGS sequence"/>
</dbReference>